<dbReference type="OrthoDB" id="525159at2759"/>
<evidence type="ECO:0000313" key="4">
    <source>
        <dbReference type="Proteomes" id="UP000660262"/>
    </source>
</evidence>
<feature type="transmembrane region" description="Helical" evidence="2">
    <location>
        <begin position="244"/>
        <end position="262"/>
    </location>
</feature>
<name>A0A830HY85_9CHLO</name>
<dbReference type="GO" id="GO:0031969">
    <property type="term" value="C:chloroplast membrane"/>
    <property type="evidence" value="ECO:0007669"/>
    <property type="project" value="TreeGrafter"/>
</dbReference>
<dbReference type="AlphaFoldDB" id="A0A830HY85"/>
<keyword evidence="2" id="KW-1133">Transmembrane helix</keyword>
<keyword evidence="4" id="KW-1185">Reference proteome</keyword>
<feature type="region of interest" description="Disordered" evidence="1">
    <location>
        <begin position="1"/>
        <end position="22"/>
    </location>
</feature>
<sequence>MSVSRTSARCAQHRAPAGSTRKRVCVSGHRRTPLPVSASISDAGELRHFQASFSRSTTMQSHWCRRSCVTAHAAAGGAAAAGGGDDDPYAILDLPEGSDSDAVNRMYKTKLAQNRGNKDALDAIESAHSRILMRQLTDRMSGKSSAVSKEVAFADNYGVYTSAPWLPRWAPSPRNEAIVNGVIALVCIAWALKSPYAQLQPVITAAIIFVIRLVQKLGRYGEASSPSASREEQSQASSKRLARGFLMTFGSLGMALILVKWLPNALAESTSFMLPRWYMLNITTITNVVPIAALFVAATLFR</sequence>
<evidence type="ECO:0000313" key="3">
    <source>
        <dbReference type="EMBL" id="GHP10391.1"/>
    </source>
</evidence>
<gene>
    <name evidence="3" type="ORF">PPROV_000912200</name>
</gene>
<evidence type="ECO:0000256" key="1">
    <source>
        <dbReference type="SAM" id="MobiDB-lite"/>
    </source>
</evidence>
<keyword evidence="2" id="KW-0472">Membrane</keyword>
<comment type="caution">
    <text evidence="3">The sequence shown here is derived from an EMBL/GenBank/DDBJ whole genome shotgun (WGS) entry which is preliminary data.</text>
</comment>
<dbReference type="PANTHER" id="PTHR33372:SF2">
    <property type="entry name" value="PROTEIN CHAPERONE-LIKE PROTEIN OF POR1, CHLOROPLASTIC"/>
    <property type="match status" value="1"/>
</dbReference>
<feature type="transmembrane region" description="Helical" evidence="2">
    <location>
        <begin position="282"/>
        <end position="301"/>
    </location>
</feature>
<accession>A0A830HY85</accession>
<protein>
    <submittedName>
        <fullName evidence="3">Uncharacterized protein</fullName>
    </submittedName>
</protein>
<keyword evidence="2" id="KW-0812">Transmembrane</keyword>
<proteinExistence type="predicted"/>
<dbReference type="Pfam" id="PF11833">
    <property type="entry name" value="CPP1-like"/>
    <property type="match status" value="1"/>
</dbReference>
<organism evidence="3 4">
    <name type="scientific">Pycnococcus provasolii</name>
    <dbReference type="NCBI Taxonomy" id="41880"/>
    <lineage>
        <taxon>Eukaryota</taxon>
        <taxon>Viridiplantae</taxon>
        <taxon>Chlorophyta</taxon>
        <taxon>Pseudoscourfieldiophyceae</taxon>
        <taxon>Pseudoscourfieldiales</taxon>
        <taxon>Pycnococcaceae</taxon>
        <taxon>Pycnococcus</taxon>
    </lineage>
</organism>
<dbReference type="PANTHER" id="PTHR33372">
    <property type="match status" value="1"/>
</dbReference>
<evidence type="ECO:0000256" key="2">
    <source>
        <dbReference type="SAM" id="Phobius"/>
    </source>
</evidence>
<dbReference type="Proteomes" id="UP000660262">
    <property type="component" value="Unassembled WGS sequence"/>
</dbReference>
<reference evidence="3" key="1">
    <citation type="submission" date="2020-10" db="EMBL/GenBank/DDBJ databases">
        <title>Unveiling of a novel bifunctional photoreceptor, Dualchrome1, isolated from a cosmopolitan green alga.</title>
        <authorList>
            <person name="Suzuki S."/>
            <person name="Kawachi M."/>
        </authorList>
    </citation>
    <scope>NUCLEOTIDE SEQUENCE</scope>
    <source>
        <strain evidence="3">NIES 2893</strain>
    </source>
</reference>
<dbReference type="EMBL" id="BNJQ01000029">
    <property type="protein sequence ID" value="GHP10391.1"/>
    <property type="molecule type" value="Genomic_DNA"/>
</dbReference>
<dbReference type="InterPro" id="IPR021788">
    <property type="entry name" value="CPP1-like"/>
</dbReference>